<comment type="subcellular location">
    <subcellularLocation>
        <location evidence="2">Cell membrane</location>
        <topology evidence="2">Multi-pass membrane protein</topology>
    </subcellularLocation>
</comment>
<dbReference type="Proteomes" id="UP001225957">
    <property type="component" value="Unassembled WGS sequence"/>
</dbReference>
<keyword evidence="6" id="KW-0808">Transferase</keyword>
<comment type="catalytic activity">
    <reaction evidence="1">
        <text>ATP + protein L-histidine = ADP + protein N-phospho-L-histidine.</text>
        <dbReference type="EC" id="2.7.13.3"/>
    </reaction>
</comment>
<feature type="domain" description="Histidine kinase" evidence="18">
    <location>
        <begin position="273"/>
        <end position="494"/>
    </location>
</feature>
<evidence type="ECO:0000256" key="15">
    <source>
        <dbReference type="PROSITE-ProRule" id="PRU00169"/>
    </source>
</evidence>
<dbReference type="SUPFAM" id="SSF47226">
    <property type="entry name" value="Histidine-containing phosphotransfer domain, HPT domain"/>
    <property type="match status" value="1"/>
</dbReference>
<keyword evidence="13 17" id="KW-0472">Membrane</keyword>
<evidence type="ECO:0000256" key="14">
    <source>
        <dbReference type="PROSITE-ProRule" id="PRU00110"/>
    </source>
</evidence>
<keyword evidence="7 17" id="KW-0812">Transmembrane</keyword>
<dbReference type="InterPro" id="IPR036890">
    <property type="entry name" value="HATPase_C_sf"/>
</dbReference>
<dbReference type="PROSITE" id="PS50109">
    <property type="entry name" value="HIS_KIN"/>
    <property type="match status" value="1"/>
</dbReference>
<dbReference type="Gene3D" id="1.20.120.160">
    <property type="entry name" value="HPT domain"/>
    <property type="match status" value="1"/>
</dbReference>
<dbReference type="Pfam" id="PF01627">
    <property type="entry name" value="Hpt"/>
    <property type="match status" value="1"/>
</dbReference>
<evidence type="ECO:0000256" key="2">
    <source>
        <dbReference type="ARBA" id="ARBA00004651"/>
    </source>
</evidence>
<feature type="modified residue" description="Phosphohistidine" evidence="14">
    <location>
        <position position="837"/>
    </location>
</feature>
<dbReference type="CDD" id="cd17546">
    <property type="entry name" value="REC_hyHK_CKI1_RcsC-like"/>
    <property type="match status" value="1"/>
</dbReference>
<evidence type="ECO:0000256" key="16">
    <source>
        <dbReference type="SAM" id="Coils"/>
    </source>
</evidence>
<dbReference type="PROSITE" id="PS50885">
    <property type="entry name" value="HAMP"/>
    <property type="match status" value="1"/>
</dbReference>
<evidence type="ECO:0000313" key="22">
    <source>
        <dbReference type="EMBL" id="MDI5892286.1"/>
    </source>
</evidence>
<feature type="transmembrane region" description="Helical" evidence="17">
    <location>
        <begin position="151"/>
        <end position="171"/>
    </location>
</feature>
<organism evidence="22 23">
    <name type="scientific">Halomonas rhizosphaerae</name>
    <dbReference type="NCBI Taxonomy" id="3043296"/>
    <lineage>
        <taxon>Bacteria</taxon>
        <taxon>Pseudomonadati</taxon>
        <taxon>Pseudomonadota</taxon>
        <taxon>Gammaproteobacteria</taxon>
        <taxon>Oceanospirillales</taxon>
        <taxon>Halomonadaceae</taxon>
        <taxon>Halomonas</taxon>
    </lineage>
</organism>
<dbReference type="EMBL" id="JASCQP010000030">
    <property type="protein sequence ID" value="MDI5892286.1"/>
    <property type="molecule type" value="Genomic_DNA"/>
</dbReference>
<evidence type="ECO:0000256" key="13">
    <source>
        <dbReference type="ARBA" id="ARBA00023136"/>
    </source>
</evidence>
<dbReference type="Gene3D" id="6.10.340.10">
    <property type="match status" value="1"/>
</dbReference>
<evidence type="ECO:0000259" key="19">
    <source>
        <dbReference type="PROSITE" id="PS50110"/>
    </source>
</evidence>
<evidence type="ECO:0000256" key="17">
    <source>
        <dbReference type="SAM" id="Phobius"/>
    </source>
</evidence>
<dbReference type="CDD" id="cd16922">
    <property type="entry name" value="HATPase_EvgS-ArcB-TorS-like"/>
    <property type="match status" value="1"/>
</dbReference>
<dbReference type="PANTHER" id="PTHR45339">
    <property type="entry name" value="HYBRID SIGNAL TRANSDUCTION HISTIDINE KINASE J"/>
    <property type="match status" value="1"/>
</dbReference>
<comment type="caution">
    <text evidence="22">The sequence shown here is derived from an EMBL/GenBank/DDBJ whole genome shotgun (WGS) entry which is preliminary data.</text>
</comment>
<dbReference type="SUPFAM" id="SSF55874">
    <property type="entry name" value="ATPase domain of HSP90 chaperone/DNA topoisomerase II/histidine kinase"/>
    <property type="match status" value="1"/>
</dbReference>
<dbReference type="Pfam" id="PF00072">
    <property type="entry name" value="Response_reg"/>
    <property type="match status" value="1"/>
</dbReference>
<dbReference type="Gene3D" id="1.10.287.130">
    <property type="match status" value="1"/>
</dbReference>
<dbReference type="RefSeq" id="WP_282736211.1">
    <property type="nucleotide sequence ID" value="NZ_JASCQP010000030.1"/>
</dbReference>
<evidence type="ECO:0000256" key="8">
    <source>
        <dbReference type="ARBA" id="ARBA00022741"/>
    </source>
</evidence>
<dbReference type="SUPFAM" id="SSF47384">
    <property type="entry name" value="Homodimeric domain of signal transducing histidine kinase"/>
    <property type="match status" value="1"/>
</dbReference>
<gene>
    <name evidence="22" type="ORF">QLQ83_14410</name>
</gene>
<dbReference type="CDD" id="cd00082">
    <property type="entry name" value="HisKA"/>
    <property type="match status" value="1"/>
</dbReference>
<dbReference type="InterPro" id="IPR003661">
    <property type="entry name" value="HisK_dim/P_dom"/>
</dbReference>
<evidence type="ECO:0000256" key="10">
    <source>
        <dbReference type="ARBA" id="ARBA00022840"/>
    </source>
</evidence>
<feature type="domain" description="HPt" evidence="21">
    <location>
        <begin position="798"/>
        <end position="887"/>
    </location>
</feature>
<dbReference type="GO" id="GO:0005524">
    <property type="term" value="F:ATP binding"/>
    <property type="evidence" value="ECO:0007669"/>
    <property type="project" value="UniProtKB-KW"/>
</dbReference>
<dbReference type="InterPro" id="IPR001789">
    <property type="entry name" value="Sig_transdc_resp-reg_receiver"/>
</dbReference>
<dbReference type="PROSITE" id="PS50894">
    <property type="entry name" value="HPT"/>
    <property type="match status" value="1"/>
</dbReference>
<keyword evidence="11 17" id="KW-1133">Transmembrane helix</keyword>
<keyword evidence="4" id="KW-1003">Cell membrane</keyword>
<dbReference type="SUPFAM" id="SSF52172">
    <property type="entry name" value="CheY-like"/>
    <property type="match status" value="1"/>
</dbReference>
<evidence type="ECO:0000256" key="5">
    <source>
        <dbReference type="ARBA" id="ARBA00022553"/>
    </source>
</evidence>
<dbReference type="InterPro" id="IPR011006">
    <property type="entry name" value="CheY-like_superfamily"/>
</dbReference>
<evidence type="ECO:0000256" key="7">
    <source>
        <dbReference type="ARBA" id="ARBA00022692"/>
    </source>
</evidence>
<evidence type="ECO:0000256" key="12">
    <source>
        <dbReference type="ARBA" id="ARBA00023012"/>
    </source>
</evidence>
<evidence type="ECO:0000256" key="3">
    <source>
        <dbReference type="ARBA" id="ARBA00012438"/>
    </source>
</evidence>
<dbReference type="PRINTS" id="PR00344">
    <property type="entry name" value="BCTRLSENSOR"/>
</dbReference>
<name>A0ABT6V2X2_9GAMM</name>
<feature type="transmembrane region" description="Helical" evidence="17">
    <location>
        <begin position="6"/>
        <end position="29"/>
    </location>
</feature>
<evidence type="ECO:0000259" key="18">
    <source>
        <dbReference type="PROSITE" id="PS50109"/>
    </source>
</evidence>
<dbReference type="Pfam" id="PF00512">
    <property type="entry name" value="HisKA"/>
    <property type="match status" value="1"/>
</dbReference>
<feature type="domain" description="HAMP" evidence="20">
    <location>
        <begin position="174"/>
        <end position="226"/>
    </location>
</feature>
<dbReference type="SMART" id="SM00448">
    <property type="entry name" value="REC"/>
    <property type="match status" value="1"/>
</dbReference>
<dbReference type="InterPro" id="IPR036097">
    <property type="entry name" value="HisK_dim/P_sf"/>
</dbReference>
<evidence type="ECO:0000259" key="20">
    <source>
        <dbReference type="PROSITE" id="PS50885"/>
    </source>
</evidence>
<protein>
    <recommendedName>
        <fullName evidence="3">histidine kinase</fullName>
        <ecNumber evidence="3">2.7.13.3</ecNumber>
    </recommendedName>
</protein>
<keyword evidence="12" id="KW-0902">Two-component regulatory system</keyword>
<proteinExistence type="predicted"/>
<dbReference type="InterPro" id="IPR003594">
    <property type="entry name" value="HATPase_dom"/>
</dbReference>
<dbReference type="EC" id="2.7.13.3" evidence="3"/>
<evidence type="ECO:0000313" key="23">
    <source>
        <dbReference type="Proteomes" id="UP001225957"/>
    </source>
</evidence>
<keyword evidence="8" id="KW-0547">Nucleotide-binding</keyword>
<keyword evidence="10 22" id="KW-0067">ATP-binding</keyword>
<dbReference type="InterPro" id="IPR005467">
    <property type="entry name" value="His_kinase_dom"/>
</dbReference>
<dbReference type="InterPro" id="IPR003660">
    <property type="entry name" value="HAMP_dom"/>
</dbReference>
<evidence type="ECO:0000256" key="4">
    <source>
        <dbReference type="ARBA" id="ARBA00022475"/>
    </source>
</evidence>
<keyword evidence="16" id="KW-0175">Coiled coil</keyword>
<dbReference type="Gene3D" id="3.30.565.10">
    <property type="entry name" value="Histidine kinase-like ATPase, C-terminal domain"/>
    <property type="match status" value="1"/>
</dbReference>
<evidence type="ECO:0000256" key="6">
    <source>
        <dbReference type="ARBA" id="ARBA00022679"/>
    </source>
</evidence>
<dbReference type="SMART" id="SM00304">
    <property type="entry name" value="HAMP"/>
    <property type="match status" value="1"/>
</dbReference>
<dbReference type="Gene3D" id="3.40.50.2300">
    <property type="match status" value="1"/>
</dbReference>
<sequence length="909" mass="98842">MSLKTRLMLMILGLPLLLLALLVVAVLVLEDRQRHAELRNQLTRGAELVAPALGEALSTQDDRALSRLTDGLLALPHVQALSLQDGQGAPLLARGRVRDLPAPTDPDTSRLLERDRRWLLQIPLTEGAPTPAWLVLDIDTTPLLLTRYRHLASAGLALMLAGLLLFLAAYATTRRLSQPLEDAGRALDRLTLGVVPERLAIPPAPELAGLARRVNDLADHLETAREEMQAQIEQATDELQESMETIEVQNIELDLAHRRALEANRVKSEFLANMSHEIRTPLNGIVGFCRLLGRSRLEPRQREWLDHVQRACDNLLMLVNDVLDFSKLEAGRVELETLPLDMVGLVDEVLGLQAPLAQQKGLQLLGLVYDDVPADLKGDPLRIRQVLTNLVHNALKFSDEGEVIVRVMLEQAEASRVVLRVSVSDTGLGLTDEARRRLFQAFHQADISHPREFGGTGLGLAICRQLVEQMGGEIDVESEPGEGSTFSFTLALSASTQSERPPELSLDGEVIVIEEPHPPTRRALQHLMTRWGARVTTRAIAGSLPAASLVVAGLGSEDLDEAHLAGWQRRLDRLGCPALLLINASPPDLPALPLPHGGEVLGKPVSRSALADAVDRHLAGTPRALPAPAQHRPSAPPVRLLVVDDTESNRRLLDELLAGPGLTVTQAASGEEALALAHDRDFDMVLMDIRMAGMDGVETTRALRRLGGAWQRVPVIAVTAHVQGEQHRVLRESGLDDVLIKPLQPQRLAQLLEEHLGIVLPARDAESGPSTRGDTPGEEDAELAVVDLELGTRLAGGREPLARELLEKLADSLAHSERAIRDAVARDDEVAMLDALHALNGACRYCGTPRLGLLAETLETRLRSRGVSAVVPLLPDLYAAMGELRAWQATQPSSTTKAIARASSSESDR</sequence>
<evidence type="ECO:0000259" key="21">
    <source>
        <dbReference type="PROSITE" id="PS50894"/>
    </source>
</evidence>
<evidence type="ECO:0000256" key="9">
    <source>
        <dbReference type="ARBA" id="ARBA00022777"/>
    </source>
</evidence>
<dbReference type="InterPro" id="IPR008207">
    <property type="entry name" value="Sig_transdc_His_kin_Hpt_dom"/>
</dbReference>
<evidence type="ECO:0000256" key="11">
    <source>
        <dbReference type="ARBA" id="ARBA00022989"/>
    </source>
</evidence>
<dbReference type="Pfam" id="PF02518">
    <property type="entry name" value="HATPase_c"/>
    <property type="match status" value="1"/>
</dbReference>
<feature type="modified residue" description="4-aspartylphosphate" evidence="15">
    <location>
        <position position="688"/>
    </location>
</feature>
<evidence type="ECO:0000256" key="1">
    <source>
        <dbReference type="ARBA" id="ARBA00000085"/>
    </source>
</evidence>
<keyword evidence="23" id="KW-1185">Reference proteome</keyword>
<accession>A0ABT6V2X2</accession>
<dbReference type="PANTHER" id="PTHR45339:SF1">
    <property type="entry name" value="HYBRID SIGNAL TRANSDUCTION HISTIDINE KINASE J"/>
    <property type="match status" value="1"/>
</dbReference>
<feature type="coiled-coil region" evidence="16">
    <location>
        <begin position="207"/>
        <end position="252"/>
    </location>
</feature>
<dbReference type="InterPro" id="IPR004358">
    <property type="entry name" value="Sig_transdc_His_kin-like_C"/>
</dbReference>
<reference evidence="22 23" key="1">
    <citation type="submission" date="2023-04" db="EMBL/GenBank/DDBJ databases">
        <title>Halomonas strains isolated from rhizosphere soil.</title>
        <authorList>
            <person name="Xu L."/>
            <person name="Sun J.-Q."/>
        </authorList>
    </citation>
    <scope>NUCLEOTIDE SEQUENCE [LARGE SCALE GENOMIC DNA]</scope>
    <source>
        <strain evidence="22 23">LR5S20</strain>
    </source>
</reference>
<keyword evidence="5 15" id="KW-0597">Phosphoprotein</keyword>
<feature type="domain" description="Response regulatory" evidence="19">
    <location>
        <begin position="639"/>
        <end position="756"/>
    </location>
</feature>
<dbReference type="SMART" id="SM00388">
    <property type="entry name" value="HisKA"/>
    <property type="match status" value="1"/>
</dbReference>
<dbReference type="InterPro" id="IPR036641">
    <property type="entry name" value="HPT_dom_sf"/>
</dbReference>
<dbReference type="PROSITE" id="PS50110">
    <property type="entry name" value="RESPONSE_REGULATORY"/>
    <property type="match status" value="1"/>
</dbReference>
<dbReference type="SMART" id="SM00387">
    <property type="entry name" value="HATPase_c"/>
    <property type="match status" value="1"/>
</dbReference>
<keyword evidence="9" id="KW-0418">Kinase</keyword>